<proteinExistence type="predicted"/>
<gene>
    <name evidence="1" type="ORF">ACFQ4H_19385</name>
</gene>
<protein>
    <submittedName>
        <fullName evidence="1">Uncharacterized protein</fullName>
    </submittedName>
</protein>
<keyword evidence="2" id="KW-1185">Reference proteome</keyword>
<evidence type="ECO:0000313" key="1">
    <source>
        <dbReference type="EMBL" id="MFD1323255.1"/>
    </source>
</evidence>
<sequence length="88" mass="9940">MFRIVAVSVRGHRYLEGGPSVHPISEVPAGVGTRFLDLTAVQHHVRREYRTLSVIWRVEVVNERGEVVSRGTRDGLNGTGSRWMWQTA</sequence>
<dbReference type="Proteomes" id="UP001597260">
    <property type="component" value="Unassembled WGS sequence"/>
</dbReference>
<comment type="caution">
    <text evidence="1">The sequence shown here is derived from an EMBL/GenBank/DDBJ whole genome shotgun (WGS) entry which is preliminary data.</text>
</comment>
<dbReference type="EMBL" id="JBHTMP010000029">
    <property type="protein sequence ID" value="MFD1323255.1"/>
    <property type="molecule type" value="Genomic_DNA"/>
</dbReference>
<reference evidence="2" key="1">
    <citation type="journal article" date="2019" name="Int. J. Syst. Evol. Microbiol.">
        <title>The Global Catalogue of Microorganisms (GCM) 10K type strain sequencing project: providing services to taxonomists for standard genome sequencing and annotation.</title>
        <authorList>
            <consortium name="The Broad Institute Genomics Platform"/>
            <consortium name="The Broad Institute Genome Sequencing Center for Infectious Disease"/>
            <person name="Wu L."/>
            <person name="Ma J."/>
        </authorList>
    </citation>
    <scope>NUCLEOTIDE SEQUENCE [LARGE SCALE GENOMIC DNA]</scope>
    <source>
        <strain evidence="2">JCM 31037</strain>
    </source>
</reference>
<accession>A0ABW3YIG0</accession>
<dbReference type="RefSeq" id="WP_377572407.1">
    <property type="nucleotide sequence ID" value="NZ_JBHTMP010000029.1"/>
</dbReference>
<organism evidence="1 2">
    <name type="scientific">Micromonospora sonneratiae</name>
    <dbReference type="NCBI Taxonomy" id="1184706"/>
    <lineage>
        <taxon>Bacteria</taxon>
        <taxon>Bacillati</taxon>
        <taxon>Actinomycetota</taxon>
        <taxon>Actinomycetes</taxon>
        <taxon>Micromonosporales</taxon>
        <taxon>Micromonosporaceae</taxon>
        <taxon>Micromonospora</taxon>
    </lineage>
</organism>
<evidence type="ECO:0000313" key="2">
    <source>
        <dbReference type="Proteomes" id="UP001597260"/>
    </source>
</evidence>
<name>A0ABW3YIG0_9ACTN</name>